<feature type="region of interest" description="Disordered" evidence="1">
    <location>
        <begin position="243"/>
        <end position="293"/>
    </location>
</feature>
<keyword evidence="2" id="KW-1133">Transmembrane helix</keyword>
<dbReference type="InParanoid" id="A0A0G4ET28"/>
<feature type="compositionally biased region" description="Basic and acidic residues" evidence="1">
    <location>
        <begin position="244"/>
        <end position="260"/>
    </location>
</feature>
<gene>
    <name evidence="3" type="ORF">Vbra_13001</name>
</gene>
<feature type="transmembrane region" description="Helical" evidence="2">
    <location>
        <begin position="83"/>
        <end position="103"/>
    </location>
</feature>
<protein>
    <submittedName>
        <fullName evidence="3">Uncharacterized protein</fullName>
    </submittedName>
</protein>
<name>A0A0G4ET28_VITBC</name>
<evidence type="ECO:0000256" key="1">
    <source>
        <dbReference type="SAM" id="MobiDB-lite"/>
    </source>
</evidence>
<proteinExistence type="predicted"/>
<keyword evidence="2" id="KW-0812">Transmembrane</keyword>
<feature type="compositionally biased region" description="Basic and acidic residues" evidence="1">
    <location>
        <begin position="399"/>
        <end position="409"/>
    </location>
</feature>
<keyword evidence="4" id="KW-1185">Reference proteome</keyword>
<dbReference type="AlphaFoldDB" id="A0A0G4ET28"/>
<sequence>MAGLNAIKIPLRLRTLMMIRQSQERLRLNRGREASALVQVNRLLRHPIFYGNRLLTLFFFAWYFVGFKWALDARTCGDSANILYSYSMTLILIFISLLGRSFICVCSWSMLLKNDADQINSTTSNTRDAEQSAADEEAREARRRERSRRNRRNSLRRKAVLAQLDAMRTIEWNDGLCSPILLSPLPSSRPSAQSIMSVTVPRSSLVPQWLRIGHRHQQQRAKLTHQVAVGLFSLCRSLPQRVHSVVDSESERRESRRANEIADNSQQPIDSPDGQQQQGVSSDDEGDDFIPSRRPSVTSALAAFVQAFSPLPHARSVSGSGPEGEQRSDPDIAAAVLPSLVPLPRMHLPHYIASPSVPSVLNDASERHHAASFVSPQPGDRPLSRSSVWQAQSVDENDDANHSDGREGSEPSGEQDALVAQQWAASSQSGNTRPHGRHSLPWVVVGRRSGMVSLRPQGSV</sequence>
<feature type="region of interest" description="Disordered" evidence="1">
    <location>
        <begin position="368"/>
        <end position="442"/>
    </location>
</feature>
<reference evidence="3 4" key="1">
    <citation type="submission" date="2014-11" db="EMBL/GenBank/DDBJ databases">
        <authorList>
            <person name="Zhu J."/>
            <person name="Qi W."/>
            <person name="Song R."/>
        </authorList>
    </citation>
    <scope>NUCLEOTIDE SEQUENCE [LARGE SCALE GENOMIC DNA]</scope>
</reference>
<dbReference type="VEuPathDB" id="CryptoDB:Vbra_13001"/>
<evidence type="ECO:0000256" key="2">
    <source>
        <dbReference type="SAM" id="Phobius"/>
    </source>
</evidence>
<feature type="compositionally biased region" description="Polar residues" evidence="1">
    <location>
        <begin position="423"/>
        <end position="432"/>
    </location>
</feature>
<feature type="region of interest" description="Disordered" evidence="1">
    <location>
        <begin position="120"/>
        <end position="152"/>
    </location>
</feature>
<dbReference type="Proteomes" id="UP000041254">
    <property type="component" value="Unassembled WGS sequence"/>
</dbReference>
<feature type="compositionally biased region" description="Low complexity" evidence="1">
    <location>
        <begin position="270"/>
        <end position="281"/>
    </location>
</feature>
<organism evidence="3 4">
    <name type="scientific">Vitrella brassicaformis (strain CCMP3155)</name>
    <dbReference type="NCBI Taxonomy" id="1169540"/>
    <lineage>
        <taxon>Eukaryota</taxon>
        <taxon>Sar</taxon>
        <taxon>Alveolata</taxon>
        <taxon>Colpodellida</taxon>
        <taxon>Vitrellaceae</taxon>
        <taxon>Vitrella</taxon>
    </lineage>
</organism>
<dbReference type="EMBL" id="CDMY01000301">
    <property type="protein sequence ID" value="CEM00866.1"/>
    <property type="molecule type" value="Genomic_DNA"/>
</dbReference>
<feature type="compositionally biased region" description="Polar residues" evidence="1">
    <location>
        <begin position="384"/>
        <end position="394"/>
    </location>
</feature>
<evidence type="ECO:0000313" key="4">
    <source>
        <dbReference type="Proteomes" id="UP000041254"/>
    </source>
</evidence>
<keyword evidence="2" id="KW-0472">Membrane</keyword>
<accession>A0A0G4ET28</accession>
<evidence type="ECO:0000313" key="3">
    <source>
        <dbReference type="EMBL" id="CEM00866.1"/>
    </source>
</evidence>
<feature type="transmembrane region" description="Helical" evidence="2">
    <location>
        <begin position="54"/>
        <end position="71"/>
    </location>
</feature>